<dbReference type="PANTHER" id="PTHR13847">
    <property type="entry name" value="SARCOSINE DEHYDROGENASE-RELATED"/>
    <property type="match status" value="1"/>
</dbReference>
<protein>
    <submittedName>
        <fullName evidence="3">FAD dependent oxidoreductase</fullName>
    </submittedName>
</protein>
<dbReference type="GO" id="GO:0005737">
    <property type="term" value="C:cytoplasm"/>
    <property type="evidence" value="ECO:0007669"/>
    <property type="project" value="TreeGrafter"/>
</dbReference>
<dbReference type="PANTHER" id="PTHR13847:SF193">
    <property type="entry name" value="PYRUVATE DEHYDROGENASE PHOSPHATASE REGULATORY SUBUNIT, MITOCHONDRIAL"/>
    <property type="match status" value="1"/>
</dbReference>
<dbReference type="GO" id="GO:0016491">
    <property type="term" value="F:oxidoreductase activity"/>
    <property type="evidence" value="ECO:0007669"/>
    <property type="project" value="UniProtKB-KW"/>
</dbReference>
<keyword evidence="4" id="KW-1185">Reference proteome</keyword>
<sequence>MAPFMRRHGINIHEISPKETADLFPIGDLNDVLAGFYIPEDGRANPVDVTMSLAKGARMGGARFFEGTTASEIMAKNGTATGVRTADGQTITAENVVICGGMWSRQLGARAGINLPLQAAEHYYLITENNEGLSRDLPVLEDPSTYTYYREEVGGLMLGLFEPGAAPWKLEGIFGSAKNMTVGRNVRFSNILWT</sequence>
<accession>A0A1M6W9F9</accession>
<keyword evidence="1" id="KW-0560">Oxidoreductase</keyword>
<evidence type="ECO:0000259" key="2">
    <source>
        <dbReference type="Pfam" id="PF01266"/>
    </source>
</evidence>
<name>A0A1M6W9F9_9RHOB</name>
<dbReference type="Proteomes" id="UP000184191">
    <property type="component" value="Unassembled WGS sequence"/>
</dbReference>
<dbReference type="Gene3D" id="3.50.50.60">
    <property type="entry name" value="FAD/NAD(P)-binding domain"/>
    <property type="match status" value="1"/>
</dbReference>
<dbReference type="Gene3D" id="3.30.9.10">
    <property type="entry name" value="D-Amino Acid Oxidase, subunit A, domain 2"/>
    <property type="match status" value="1"/>
</dbReference>
<dbReference type="Pfam" id="PF01266">
    <property type="entry name" value="DAO"/>
    <property type="match status" value="1"/>
</dbReference>
<dbReference type="STRING" id="1054996.SAMN05444414_102197"/>
<dbReference type="SUPFAM" id="SSF51905">
    <property type="entry name" value="FAD/NAD(P)-binding domain"/>
    <property type="match status" value="1"/>
</dbReference>
<dbReference type="RefSeq" id="WP_245813339.1">
    <property type="nucleotide sequence ID" value="NZ_FRBN01000002.1"/>
</dbReference>
<feature type="domain" description="FAD dependent oxidoreductase" evidence="2">
    <location>
        <begin position="6"/>
        <end position="162"/>
    </location>
</feature>
<evidence type="ECO:0000313" key="3">
    <source>
        <dbReference type="EMBL" id="SHK90393.1"/>
    </source>
</evidence>
<dbReference type="EMBL" id="FRBN01000002">
    <property type="protein sequence ID" value="SHK90393.1"/>
    <property type="molecule type" value="Genomic_DNA"/>
</dbReference>
<dbReference type="AlphaFoldDB" id="A0A1M6W9F9"/>
<gene>
    <name evidence="3" type="ORF">SAMN05444414_102197</name>
</gene>
<organism evidence="3 4">
    <name type="scientific">Roseovarius marisflavi</name>
    <dbReference type="NCBI Taxonomy" id="1054996"/>
    <lineage>
        <taxon>Bacteria</taxon>
        <taxon>Pseudomonadati</taxon>
        <taxon>Pseudomonadota</taxon>
        <taxon>Alphaproteobacteria</taxon>
        <taxon>Rhodobacterales</taxon>
        <taxon>Roseobacteraceae</taxon>
        <taxon>Roseovarius</taxon>
    </lineage>
</organism>
<dbReference type="SUPFAM" id="SSF54373">
    <property type="entry name" value="FAD-linked reductases, C-terminal domain"/>
    <property type="match status" value="1"/>
</dbReference>
<evidence type="ECO:0000313" key="4">
    <source>
        <dbReference type="Proteomes" id="UP000184191"/>
    </source>
</evidence>
<reference evidence="4" key="1">
    <citation type="submission" date="2016-11" db="EMBL/GenBank/DDBJ databases">
        <authorList>
            <person name="Varghese N."/>
            <person name="Submissions S."/>
        </authorList>
    </citation>
    <scope>NUCLEOTIDE SEQUENCE [LARGE SCALE GENOMIC DNA]</scope>
    <source>
        <strain evidence="4">DSM 29327</strain>
    </source>
</reference>
<dbReference type="InterPro" id="IPR006076">
    <property type="entry name" value="FAD-dep_OxRdtase"/>
</dbReference>
<dbReference type="InterPro" id="IPR036188">
    <property type="entry name" value="FAD/NAD-bd_sf"/>
</dbReference>
<evidence type="ECO:0000256" key="1">
    <source>
        <dbReference type="ARBA" id="ARBA00023002"/>
    </source>
</evidence>
<proteinExistence type="predicted"/>